<name>A0A0P1A924_PLAHL</name>
<protein>
    <submittedName>
        <fullName evidence="1">Uncharacterized protein</fullName>
    </submittedName>
</protein>
<dbReference type="RefSeq" id="XP_024573569.1">
    <property type="nucleotide sequence ID" value="XM_024722499.1"/>
</dbReference>
<reference evidence="2" key="1">
    <citation type="submission" date="2014-09" db="EMBL/GenBank/DDBJ databases">
        <authorList>
            <person name="Sharma Rahul"/>
            <person name="Thines Marco"/>
        </authorList>
    </citation>
    <scope>NUCLEOTIDE SEQUENCE [LARGE SCALE GENOMIC DNA]</scope>
</reference>
<dbReference type="OMA" id="CRYIQLW"/>
<evidence type="ECO:0000313" key="1">
    <source>
        <dbReference type="EMBL" id="CEG37200.1"/>
    </source>
</evidence>
<dbReference type="AlphaFoldDB" id="A0A0P1A924"/>
<sequence length="179" mass="20924">MAAQTHDALLDAHELDAEMKDMTIWLQAHTLPSKWRRQLLIHLDTIHCQMRFCREQLLHGWKLIHPPFHQPSLDLFDRRLRLFEQSVQLLAAAIKECKSKMLNAEALAACRFIQLWTRQLLAKRGFYTKVINLSFHHRGIVAGMFDSIKGTSKLTTHGRNQNITLEYPRSDNNWDSLNK</sequence>
<dbReference type="EMBL" id="CCYD01000261">
    <property type="protein sequence ID" value="CEG37200.1"/>
    <property type="molecule type" value="Genomic_DNA"/>
</dbReference>
<proteinExistence type="predicted"/>
<accession>A0A0P1A924</accession>
<dbReference type="OrthoDB" id="76438at2759"/>
<organism evidence="1 2">
    <name type="scientific">Plasmopara halstedii</name>
    <name type="common">Downy mildew of sunflower</name>
    <dbReference type="NCBI Taxonomy" id="4781"/>
    <lineage>
        <taxon>Eukaryota</taxon>
        <taxon>Sar</taxon>
        <taxon>Stramenopiles</taxon>
        <taxon>Oomycota</taxon>
        <taxon>Peronosporomycetes</taxon>
        <taxon>Peronosporales</taxon>
        <taxon>Peronosporaceae</taxon>
        <taxon>Plasmopara</taxon>
    </lineage>
</organism>
<keyword evidence="2" id="KW-1185">Reference proteome</keyword>
<dbReference type="GeneID" id="36399700"/>
<evidence type="ECO:0000313" key="2">
    <source>
        <dbReference type="Proteomes" id="UP000054928"/>
    </source>
</evidence>
<dbReference type="Proteomes" id="UP000054928">
    <property type="component" value="Unassembled WGS sequence"/>
</dbReference>